<evidence type="ECO:0000313" key="2">
    <source>
        <dbReference type="EMBL" id="KXT91283.1"/>
    </source>
</evidence>
<name>A0A139PM17_STROR</name>
<sequence length="47" mass="5370">MDIIDNNIPIVYNLNVGHATPRAIVPFGVHAYVDAKEQVIRFDYNKK</sequence>
<dbReference type="InterPro" id="IPR027461">
    <property type="entry name" value="Carboxypeptidase_A_C_sf"/>
</dbReference>
<reference evidence="2 3" key="1">
    <citation type="submission" date="2016-01" db="EMBL/GenBank/DDBJ databases">
        <title>Highly variable Streptococcus oralis are common among viridans streptococci isolated from primates.</title>
        <authorList>
            <person name="Denapaite D."/>
            <person name="Rieger M."/>
            <person name="Koendgen S."/>
            <person name="Brueckner R."/>
            <person name="Ochigava I."/>
            <person name="Kappeler P."/>
            <person name="Maetz-Rensing K."/>
            <person name="Leendertz F."/>
            <person name="Hakenbeck R."/>
        </authorList>
    </citation>
    <scope>NUCLEOTIDE SEQUENCE [LARGE SCALE GENOMIC DNA]</scope>
    <source>
        <strain evidence="2 3">DD21</strain>
    </source>
</reference>
<dbReference type="EMBL" id="LQZP01000229">
    <property type="protein sequence ID" value="KXT91283.1"/>
    <property type="molecule type" value="Genomic_DNA"/>
</dbReference>
<gene>
    <name evidence="2" type="ORF">SORDD21_00882</name>
</gene>
<proteinExistence type="predicted"/>
<keyword evidence="2" id="KW-0645">Protease</keyword>
<dbReference type="Pfam" id="PF17676">
    <property type="entry name" value="Peptidase_S66C"/>
    <property type="match status" value="1"/>
</dbReference>
<dbReference type="SUPFAM" id="SSF141986">
    <property type="entry name" value="LD-carboxypeptidase A C-terminal domain-like"/>
    <property type="match status" value="1"/>
</dbReference>
<dbReference type="GO" id="GO:0106415">
    <property type="term" value="F:muramoyltetrapeptide carboxypeptidase activity"/>
    <property type="evidence" value="ECO:0007669"/>
    <property type="project" value="UniProtKB-EC"/>
</dbReference>
<feature type="domain" description="LD-carboxypeptidase C-terminal" evidence="1">
    <location>
        <begin position="5"/>
        <end position="32"/>
    </location>
</feature>
<dbReference type="PATRIC" id="fig|1303.81.peg.1087"/>
<comment type="caution">
    <text evidence="2">The sequence shown here is derived from an EMBL/GenBank/DDBJ whole genome shotgun (WGS) entry which is preliminary data.</text>
</comment>
<dbReference type="InterPro" id="IPR040921">
    <property type="entry name" value="Peptidase_S66C"/>
</dbReference>
<dbReference type="EC" id="3.4.17.13" evidence="2"/>
<protein>
    <submittedName>
        <fullName evidence="2">Muramoyltetrapeptide carboxypeptidase</fullName>
        <ecNumber evidence="2">3.4.17.13</ecNumber>
    </submittedName>
</protein>
<dbReference type="Proteomes" id="UP000070053">
    <property type="component" value="Unassembled WGS sequence"/>
</dbReference>
<keyword evidence="2" id="KW-0121">Carboxypeptidase</keyword>
<evidence type="ECO:0000313" key="3">
    <source>
        <dbReference type="Proteomes" id="UP000070053"/>
    </source>
</evidence>
<accession>A0A139PM17</accession>
<keyword evidence="2" id="KW-0378">Hydrolase</keyword>
<dbReference type="Gene3D" id="3.50.30.60">
    <property type="entry name" value="LD-carboxypeptidase A C-terminal domain-like"/>
    <property type="match status" value="1"/>
</dbReference>
<dbReference type="AlphaFoldDB" id="A0A139PM17"/>
<evidence type="ECO:0000259" key="1">
    <source>
        <dbReference type="Pfam" id="PF17676"/>
    </source>
</evidence>
<organism evidence="2 3">
    <name type="scientific">Streptococcus oralis</name>
    <dbReference type="NCBI Taxonomy" id="1303"/>
    <lineage>
        <taxon>Bacteria</taxon>
        <taxon>Bacillati</taxon>
        <taxon>Bacillota</taxon>
        <taxon>Bacilli</taxon>
        <taxon>Lactobacillales</taxon>
        <taxon>Streptococcaceae</taxon>
        <taxon>Streptococcus</taxon>
    </lineage>
</organism>